<dbReference type="EMBL" id="QPFP01000094">
    <property type="protein sequence ID" value="TEB22278.1"/>
    <property type="molecule type" value="Genomic_DNA"/>
</dbReference>
<keyword evidence="2" id="KW-1185">Reference proteome</keyword>
<evidence type="ECO:0000313" key="1">
    <source>
        <dbReference type="EMBL" id="TEB22278.1"/>
    </source>
</evidence>
<dbReference type="Proteomes" id="UP000298030">
    <property type="component" value="Unassembled WGS sequence"/>
</dbReference>
<dbReference type="AlphaFoldDB" id="A0A4Y7SKU5"/>
<evidence type="ECO:0000313" key="2">
    <source>
        <dbReference type="Proteomes" id="UP000298030"/>
    </source>
</evidence>
<organism evidence="1 2">
    <name type="scientific">Coprinellus micaceus</name>
    <name type="common">Glistening ink-cap mushroom</name>
    <name type="synonym">Coprinus micaceus</name>
    <dbReference type="NCBI Taxonomy" id="71717"/>
    <lineage>
        <taxon>Eukaryota</taxon>
        <taxon>Fungi</taxon>
        <taxon>Dikarya</taxon>
        <taxon>Basidiomycota</taxon>
        <taxon>Agaricomycotina</taxon>
        <taxon>Agaricomycetes</taxon>
        <taxon>Agaricomycetidae</taxon>
        <taxon>Agaricales</taxon>
        <taxon>Agaricineae</taxon>
        <taxon>Psathyrellaceae</taxon>
        <taxon>Coprinellus</taxon>
    </lineage>
</organism>
<comment type="caution">
    <text evidence="1">The sequence shown here is derived from an EMBL/GenBank/DDBJ whole genome shotgun (WGS) entry which is preliminary data.</text>
</comment>
<gene>
    <name evidence="1" type="ORF">FA13DRAFT_1716201</name>
</gene>
<accession>A0A4Y7SKU5</accession>
<proteinExistence type="predicted"/>
<name>A0A4Y7SKU5_COPMI</name>
<sequence length="129" mass="14769">MTRTLWESAAYMCMNAFGYLPTPTAISATVQFDGNTTLRDLKVGIKGLQKFSHPHTVQTHQWHYHLRTQSAYQMQQSPFPHYHTLLPYERTFVDSLPISTSLYSNPPLRLPPVQSLVPLIQWQSTPADP</sequence>
<reference evidence="1 2" key="1">
    <citation type="journal article" date="2019" name="Nat. Ecol. Evol.">
        <title>Megaphylogeny resolves global patterns of mushroom evolution.</title>
        <authorList>
            <person name="Varga T."/>
            <person name="Krizsan K."/>
            <person name="Foldi C."/>
            <person name="Dima B."/>
            <person name="Sanchez-Garcia M."/>
            <person name="Sanchez-Ramirez S."/>
            <person name="Szollosi G.J."/>
            <person name="Szarkandi J.G."/>
            <person name="Papp V."/>
            <person name="Albert L."/>
            <person name="Andreopoulos W."/>
            <person name="Angelini C."/>
            <person name="Antonin V."/>
            <person name="Barry K.W."/>
            <person name="Bougher N.L."/>
            <person name="Buchanan P."/>
            <person name="Buyck B."/>
            <person name="Bense V."/>
            <person name="Catcheside P."/>
            <person name="Chovatia M."/>
            <person name="Cooper J."/>
            <person name="Damon W."/>
            <person name="Desjardin D."/>
            <person name="Finy P."/>
            <person name="Geml J."/>
            <person name="Haridas S."/>
            <person name="Hughes K."/>
            <person name="Justo A."/>
            <person name="Karasinski D."/>
            <person name="Kautmanova I."/>
            <person name="Kiss B."/>
            <person name="Kocsube S."/>
            <person name="Kotiranta H."/>
            <person name="LaButti K.M."/>
            <person name="Lechner B.E."/>
            <person name="Liimatainen K."/>
            <person name="Lipzen A."/>
            <person name="Lukacs Z."/>
            <person name="Mihaltcheva S."/>
            <person name="Morgado L.N."/>
            <person name="Niskanen T."/>
            <person name="Noordeloos M.E."/>
            <person name="Ohm R.A."/>
            <person name="Ortiz-Santana B."/>
            <person name="Ovrebo C."/>
            <person name="Racz N."/>
            <person name="Riley R."/>
            <person name="Savchenko A."/>
            <person name="Shiryaev A."/>
            <person name="Soop K."/>
            <person name="Spirin V."/>
            <person name="Szebenyi C."/>
            <person name="Tomsovsky M."/>
            <person name="Tulloss R.E."/>
            <person name="Uehling J."/>
            <person name="Grigoriev I.V."/>
            <person name="Vagvolgyi C."/>
            <person name="Papp T."/>
            <person name="Martin F.M."/>
            <person name="Miettinen O."/>
            <person name="Hibbett D.S."/>
            <person name="Nagy L.G."/>
        </authorList>
    </citation>
    <scope>NUCLEOTIDE SEQUENCE [LARGE SCALE GENOMIC DNA]</scope>
    <source>
        <strain evidence="1 2">FP101781</strain>
    </source>
</reference>
<protein>
    <submittedName>
        <fullName evidence="1">Uncharacterized protein</fullName>
    </submittedName>
</protein>